<dbReference type="InterPro" id="IPR011006">
    <property type="entry name" value="CheY-like_superfamily"/>
</dbReference>
<dbReference type="Gene3D" id="3.30.565.10">
    <property type="entry name" value="Histidine kinase-like ATPase, C-terminal domain"/>
    <property type="match status" value="1"/>
</dbReference>
<feature type="domain" description="Response regulatory" evidence="14">
    <location>
        <begin position="533"/>
        <end position="652"/>
    </location>
</feature>
<feature type="transmembrane region" description="Helical" evidence="12">
    <location>
        <begin position="17"/>
        <end position="38"/>
    </location>
</feature>
<reference evidence="16 17" key="1">
    <citation type="submission" date="2020-04" db="EMBL/GenBank/DDBJ databases">
        <title>Azohydromonas sp. isolated from soil.</title>
        <authorList>
            <person name="Dahal R.H."/>
        </authorList>
    </citation>
    <scope>NUCLEOTIDE SEQUENCE [LARGE SCALE GENOMIC DNA]</scope>
    <source>
        <strain evidence="16 17">G-1-1-14</strain>
    </source>
</reference>
<gene>
    <name evidence="16" type="ORF">HHL10_03745</name>
</gene>
<dbReference type="SMART" id="SM00388">
    <property type="entry name" value="HisKA"/>
    <property type="match status" value="1"/>
</dbReference>
<evidence type="ECO:0000256" key="6">
    <source>
        <dbReference type="ARBA" id="ARBA00022741"/>
    </source>
</evidence>
<feature type="domain" description="Response regulatory" evidence="14">
    <location>
        <begin position="675"/>
        <end position="795"/>
    </location>
</feature>
<dbReference type="Pfam" id="PF02518">
    <property type="entry name" value="HATPase_c"/>
    <property type="match status" value="1"/>
</dbReference>
<evidence type="ECO:0000313" key="17">
    <source>
        <dbReference type="Proteomes" id="UP000574067"/>
    </source>
</evidence>
<keyword evidence="7" id="KW-0418">Kinase</keyword>
<evidence type="ECO:0000256" key="9">
    <source>
        <dbReference type="ARBA" id="ARBA00023012"/>
    </source>
</evidence>
<keyword evidence="12" id="KW-0472">Membrane</keyword>
<keyword evidence="12" id="KW-1133">Transmembrane helix</keyword>
<dbReference type="SUPFAM" id="SSF47384">
    <property type="entry name" value="Homodimeric domain of signal transducing histidine kinase"/>
    <property type="match status" value="1"/>
</dbReference>
<evidence type="ECO:0000313" key="16">
    <source>
        <dbReference type="EMBL" id="NML14093.1"/>
    </source>
</evidence>
<dbReference type="Pfam" id="PF17152">
    <property type="entry name" value="CHASE8"/>
    <property type="match status" value="1"/>
</dbReference>
<dbReference type="Pfam" id="PF00672">
    <property type="entry name" value="HAMP"/>
    <property type="match status" value="1"/>
</dbReference>
<comment type="catalytic activity">
    <reaction evidence="1">
        <text>ATP + protein L-histidine = ADP + protein N-phospho-L-histidine.</text>
        <dbReference type="EC" id="2.7.13.3"/>
    </reaction>
</comment>
<dbReference type="GO" id="GO:0016020">
    <property type="term" value="C:membrane"/>
    <property type="evidence" value="ECO:0007669"/>
    <property type="project" value="UniProtKB-SubCell"/>
</dbReference>
<dbReference type="AlphaFoldDB" id="A0A848F6X8"/>
<dbReference type="Gene3D" id="6.10.340.10">
    <property type="match status" value="1"/>
</dbReference>
<feature type="region of interest" description="Disordered" evidence="11">
    <location>
        <begin position="800"/>
        <end position="819"/>
    </location>
</feature>
<evidence type="ECO:0000259" key="13">
    <source>
        <dbReference type="PROSITE" id="PS50109"/>
    </source>
</evidence>
<sequence>MSSLLGRWLDHSIRRQLRFAVACAAMLAALLLGVVEVSRQMIDERARMQTESLSVARMLVHHLRAALVLGDLEAAEGILQGLAERPEVRGALLLNDAGVVLAHYRQSGLGESRRWQMELRVRAAGLPRRAGADMALEQGWSEQLSSHDIAFEGQRAGQLLIDSDLGALWSNAARHLAASLALAALAACGAVLISARLRRKIIDPVHRLSAAMDEVSREHRYDVRVEEDGHDEIGRLVLGFNAMLGEIQQRDDALARHGAELEAMVEQRTAELRQAKEVAEAANRAKSEFVANMSHELRTPMNGVLGMLELLMETPLSQRQIDFARTAQASGQSLLSILNDILDLAKIEAGRLTVESVPLDLGLVVEDSTLLFAPTAQGKGLELLCGIDPALPERVLGDPLRVRQIVANLVSNALKFTARGEVAVSLRVEAPDDAGVPTRVAIEVRDTGPGIDAAVQARLFNVFTQADSSTTRRYGGTGLGLSISQHLARLMGGEITLRSEPGQGATFTLRLPLRPLPGEAPRAGPEGSLQGLSVLLVEDNATACDVLAAYLAQWGVWVEPVADAAQAQARLAQAAARGERFDLLLTDHRGPALDGLALARAVHAEPAWAGLPVAVLSPLATEAGGESADGLVRWLSKPVRRQALYGLLQSLGAPGQVAPPVAPPPLPSLPAGGLRVLLAEDNEINQILAQAHLEALGCEVTLAANGLEALEHWQAGPHDLVLMDCQMPELDGYQATRRLREIERMEPGRRRTPIVALTANAMEGDRERCLGAGMDDYLSKPFTREALGAVIERGIARARAHGGNLPPHAEPWGPEREAA</sequence>
<organism evidence="16 17">
    <name type="scientific">Azohydromonas caseinilytica</name>
    <dbReference type="NCBI Taxonomy" id="2728836"/>
    <lineage>
        <taxon>Bacteria</taxon>
        <taxon>Pseudomonadati</taxon>
        <taxon>Pseudomonadota</taxon>
        <taxon>Betaproteobacteria</taxon>
        <taxon>Burkholderiales</taxon>
        <taxon>Sphaerotilaceae</taxon>
        <taxon>Azohydromonas</taxon>
    </lineage>
</organism>
<protein>
    <recommendedName>
        <fullName evidence="3">histidine kinase</fullName>
        <ecNumber evidence="3">2.7.13.3</ecNumber>
    </recommendedName>
</protein>
<dbReference type="SUPFAM" id="SSF55874">
    <property type="entry name" value="ATPase domain of HSP90 chaperone/DNA topoisomerase II/histidine kinase"/>
    <property type="match status" value="1"/>
</dbReference>
<feature type="domain" description="HAMP" evidence="15">
    <location>
        <begin position="199"/>
        <end position="252"/>
    </location>
</feature>
<evidence type="ECO:0000259" key="14">
    <source>
        <dbReference type="PROSITE" id="PS50110"/>
    </source>
</evidence>
<dbReference type="SMART" id="SM00304">
    <property type="entry name" value="HAMP"/>
    <property type="match status" value="1"/>
</dbReference>
<dbReference type="CDD" id="cd16922">
    <property type="entry name" value="HATPase_EvgS-ArcB-TorS-like"/>
    <property type="match status" value="1"/>
</dbReference>
<keyword evidence="6" id="KW-0547">Nucleotide-binding</keyword>
<dbReference type="InterPro" id="IPR001789">
    <property type="entry name" value="Sig_transdc_resp-reg_receiver"/>
</dbReference>
<dbReference type="InterPro" id="IPR005467">
    <property type="entry name" value="His_kinase_dom"/>
</dbReference>
<dbReference type="PROSITE" id="PS50109">
    <property type="entry name" value="HIS_KIN"/>
    <property type="match status" value="1"/>
</dbReference>
<accession>A0A848F6X8</accession>
<keyword evidence="12" id="KW-0812">Transmembrane</keyword>
<dbReference type="GO" id="GO:0000155">
    <property type="term" value="F:phosphorelay sensor kinase activity"/>
    <property type="evidence" value="ECO:0007669"/>
    <property type="project" value="InterPro"/>
</dbReference>
<keyword evidence="5" id="KW-0808">Transferase</keyword>
<keyword evidence="4 10" id="KW-0597">Phosphoprotein</keyword>
<evidence type="ECO:0000256" key="5">
    <source>
        <dbReference type="ARBA" id="ARBA00022679"/>
    </source>
</evidence>
<dbReference type="PRINTS" id="PR00344">
    <property type="entry name" value="BCTRLSENSOR"/>
</dbReference>
<evidence type="ECO:0000256" key="3">
    <source>
        <dbReference type="ARBA" id="ARBA00012438"/>
    </source>
</evidence>
<dbReference type="FunFam" id="3.30.565.10:FF:000078">
    <property type="entry name" value="Two-component sensor histidine kinase"/>
    <property type="match status" value="1"/>
</dbReference>
<feature type="modified residue" description="4-aspartylphosphate" evidence="10">
    <location>
        <position position="724"/>
    </location>
</feature>
<evidence type="ECO:0000256" key="1">
    <source>
        <dbReference type="ARBA" id="ARBA00000085"/>
    </source>
</evidence>
<comment type="caution">
    <text evidence="16">The sequence shown here is derived from an EMBL/GenBank/DDBJ whole genome shotgun (WGS) entry which is preliminary data.</text>
</comment>
<dbReference type="PANTHER" id="PTHR45339:SF5">
    <property type="entry name" value="HISTIDINE KINASE"/>
    <property type="match status" value="1"/>
</dbReference>
<evidence type="ECO:0000256" key="8">
    <source>
        <dbReference type="ARBA" id="ARBA00022840"/>
    </source>
</evidence>
<dbReference type="CDD" id="cd06225">
    <property type="entry name" value="HAMP"/>
    <property type="match status" value="1"/>
</dbReference>
<dbReference type="SMART" id="SM00387">
    <property type="entry name" value="HATPase_c"/>
    <property type="match status" value="1"/>
</dbReference>
<dbReference type="InterPro" id="IPR003594">
    <property type="entry name" value="HATPase_dom"/>
</dbReference>
<dbReference type="PROSITE" id="PS50885">
    <property type="entry name" value="HAMP"/>
    <property type="match status" value="1"/>
</dbReference>
<dbReference type="InterPro" id="IPR004358">
    <property type="entry name" value="Sig_transdc_His_kin-like_C"/>
</dbReference>
<feature type="domain" description="Histidine kinase" evidence="13">
    <location>
        <begin position="292"/>
        <end position="515"/>
    </location>
</feature>
<dbReference type="FunFam" id="1.10.287.130:FF:000002">
    <property type="entry name" value="Two-component osmosensing histidine kinase"/>
    <property type="match status" value="1"/>
</dbReference>
<dbReference type="Gene3D" id="3.40.50.2300">
    <property type="match status" value="2"/>
</dbReference>
<dbReference type="PANTHER" id="PTHR45339">
    <property type="entry name" value="HYBRID SIGNAL TRANSDUCTION HISTIDINE KINASE J"/>
    <property type="match status" value="1"/>
</dbReference>
<keyword evidence="8" id="KW-0067">ATP-binding</keyword>
<keyword evidence="9" id="KW-0902">Two-component regulatory system</keyword>
<dbReference type="InterPro" id="IPR003661">
    <property type="entry name" value="HisK_dim/P_dom"/>
</dbReference>
<dbReference type="Proteomes" id="UP000574067">
    <property type="component" value="Unassembled WGS sequence"/>
</dbReference>
<dbReference type="InterPro" id="IPR033417">
    <property type="entry name" value="CHASE8"/>
</dbReference>
<feature type="modified residue" description="4-aspartylphosphate" evidence="10">
    <location>
        <position position="587"/>
    </location>
</feature>
<proteinExistence type="predicted"/>
<evidence type="ECO:0000256" key="10">
    <source>
        <dbReference type="PROSITE-ProRule" id="PRU00169"/>
    </source>
</evidence>
<dbReference type="EMBL" id="JABBFW010000002">
    <property type="protein sequence ID" value="NML14093.1"/>
    <property type="molecule type" value="Genomic_DNA"/>
</dbReference>
<evidence type="ECO:0000256" key="7">
    <source>
        <dbReference type="ARBA" id="ARBA00022777"/>
    </source>
</evidence>
<dbReference type="InterPro" id="IPR036890">
    <property type="entry name" value="HATPase_C_sf"/>
</dbReference>
<dbReference type="PROSITE" id="PS50110">
    <property type="entry name" value="RESPONSE_REGULATORY"/>
    <property type="match status" value="2"/>
</dbReference>
<feature type="transmembrane region" description="Helical" evidence="12">
    <location>
        <begin position="176"/>
        <end position="197"/>
    </location>
</feature>
<evidence type="ECO:0000259" key="15">
    <source>
        <dbReference type="PROSITE" id="PS50885"/>
    </source>
</evidence>
<dbReference type="InterPro" id="IPR003660">
    <property type="entry name" value="HAMP_dom"/>
</dbReference>
<keyword evidence="17" id="KW-1185">Reference proteome</keyword>
<evidence type="ECO:0000256" key="11">
    <source>
        <dbReference type="SAM" id="MobiDB-lite"/>
    </source>
</evidence>
<comment type="subcellular location">
    <subcellularLocation>
        <location evidence="2">Membrane</location>
    </subcellularLocation>
</comment>
<dbReference type="SMART" id="SM00448">
    <property type="entry name" value="REC"/>
    <property type="match status" value="2"/>
</dbReference>
<dbReference type="Gene3D" id="1.10.287.130">
    <property type="match status" value="1"/>
</dbReference>
<dbReference type="Pfam" id="PF00072">
    <property type="entry name" value="Response_reg"/>
    <property type="match status" value="2"/>
</dbReference>
<dbReference type="InterPro" id="IPR036097">
    <property type="entry name" value="HisK_dim/P_sf"/>
</dbReference>
<dbReference type="Pfam" id="PF00512">
    <property type="entry name" value="HisKA"/>
    <property type="match status" value="1"/>
</dbReference>
<dbReference type="CDD" id="cd00082">
    <property type="entry name" value="HisKA"/>
    <property type="match status" value="1"/>
</dbReference>
<dbReference type="EC" id="2.7.13.3" evidence="3"/>
<evidence type="ECO:0000256" key="2">
    <source>
        <dbReference type="ARBA" id="ARBA00004370"/>
    </source>
</evidence>
<dbReference type="RefSeq" id="WP_169159007.1">
    <property type="nucleotide sequence ID" value="NZ_JABBFW010000002.1"/>
</dbReference>
<dbReference type="SUPFAM" id="SSF52172">
    <property type="entry name" value="CheY-like"/>
    <property type="match status" value="2"/>
</dbReference>
<dbReference type="GO" id="GO:0005524">
    <property type="term" value="F:ATP binding"/>
    <property type="evidence" value="ECO:0007669"/>
    <property type="project" value="UniProtKB-KW"/>
</dbReference>
<dbReference type="SUPFAM" id="SSF158472">
    <property type="entry name" value="HAMP domain-like"/>
    <property type="match status" value="1"/>
</dbReference>
<name>A0A848F6X8_9BURK</name>
<evidence type="ECO:0000256" key="4">
    <source>
        <dbReference type="ARBA" id="ARBA00022553"/>
    </source>
</evidence>
<evidence type="ECO:0000256" key="12">
    <source>
        <dbReference type="SAM" id="Phobius"/>
    </source>
</evidence>
<dbReference type="CDD" id="cd17546">
    <property type="entry name" value="REC_hyHK_CKI1_RcsC-like"/>
    <property type="match status" value="1"/>
</dbReference>